<dbReference type="GO" id="GO:0003700">
    <property type="term" value="F:DNA-binding transcription factor activity"/>
    <property type="evidence" value="ECO:0007669"/>
    <property type="project" value="InterPro"/>
</dbReference>
<dbReference type="GO" id="GO:0005634">
    <property type="term" value="C:nucleus"/>
    <property type="evidence" value="ECO:0007669"/>
    <property type="project" value="UniProtKB-SubCell"/>
</dbReference>
<dbReference type="InterPro" id="IPR044810">
    <property type="entry name" value="WRKY_plant"/>
</dbReference>
<evidence type="ECO:0000256" key="3">
    <source>
        <dbReference type="ARBA" id="ARBA00023125"/>
    </source>
</evidence>
<protein>
    <recommendedName>
        <fullName evidence="7">WRKY domain-containing protein</fullName>
    </recommendedName>
</protein>
<evidence type="ECO:0000259" key="7">
    <source>
        <dbReference type="PROSITE" id="PS50811"/>
    </source>
</evidence>
<dbReference type="Gene3D" id="2.20.25.80">
    <property type="entry name" value="WRKY domain"/>
    <property type="match status" value="1"/>
</dbReference>
<comment type="caution">
    <text evidence="8">The sequence shown here is derived from an EMBL/GenBank/DDBJ whole genome shotgun (WGS) entry which is preliminary data.</text>
</comment>
<dbReference type="PROSITE" id="PS50811">
    <property type="entry name" value="WRKY"/>
    <property type="match status" value="1"/>
</dbReference>
<evidence type="ECO:0000256" key="2">
    <source>
        <dbReference type="ARBA" id="ARBA00023015"/>
    </source>
</evidence>
<keyword evidence="4" id="KW-0804">Transcription</keyword>
<dbReference type="PANTHER" id="PTHR31221:SF193">
    <property type="entry name" value="WRKY TRANSCRIPTION FACTOR PROTEIN 1-RELATED"/>
    <property type="match status" value="1"/>
</dbReference>
<evidence type="ECO:0000256" key="5">
    <source>
        <dbReference type="ARBA" id="ARBA00023242"/>
    </source>
</evidence>
<dbReference type="SUPFAM" id="SSF118290">
    <property type="entry name" value="WRKY DNA-binding domain"/>
    <property type="match status" value="1"/>
</dbReference>
<dbReference type="InterPro" id="IPR003657">
    <property type="entry name" value="WRKY_dom"/>
</dbReference>
<reference evidence="8" key="1">
    <citation type="submission" date="2021-08" db="EMBL/GenBank/DDBJ databases">
        <title>WGS assembly of Ceratopteris richardii.</title>
        <authorList>
            <person name="Marchant D.B."/>
            <person name="Chen G."/>
            <person name="Jenkins J."/>
            <person name="Shu S."/>
            <person name="Leebens-Mack J."/>
            <person name="Grimwood J."/>
            <person name="Schmutz J."/>
            <person name="Soltis P."/>
            <person name="Soltis D."/>
            <person name="Chen Z.-H."/>
        </authorList>
    </citation>
    <scope>NUCLEOTIDE SEQUENCE</scope>
    <source>
        <strain evidence="8">Whitten #5841</strain>
        <tissue evidence="8">Leaf</tissue>
    </source>
</reference>
<gene>
    <name evidence="8" type="ORF">KP509_14G044100</name>
</gene>
<accession>A0A8T2T7I5</accession>
<feature type="domain" description="WRKY" evidence="7">
    <location>
        <begin position="179"/>
        <end position="248"/>
    </location>
</feature>
<keyword evidence="9" id="KW-1185">Reference proteome</keyword>
<sequence>MSLFHADDEDPVVAFPFELSSTTVTPFPWELDSNADFDSSTAISSDACGEDRYVRKNSSDEDLRIEIWPHASSIPDGQDPPKLGSNTDLADDIAKAESHNITNISATSSFHVCDEHRSFSKTCSYMIEEPRPTMSATVIGSAGTLQAPRRRKRKNQETSSELLPHATVKQPQVEILVPSSDVNIFDGYDWLKYGQKDIKGQTQPRSYFHCASHGPPTFCTIKKQVQFSSEADGYLSVYYIGRHNHPNPIHSHNVKAKRGNKAVSHSGASAF</sequence>
<dbReference type="Proteomes" id="UP000825935">
    <property type="component" value="Chromosome 14"/>
</dbReference>
<dbReference type="Pfam" id="PF03106">
    <property type="entry name" value="WRKY"/>
    <property type="match status" value="1"/>
</dbReference>
<dbReference type="PANTHER" id="PTHR31221">
    <property type="entry name" value="WRKY TRANSCRIPTION FACTOR PROTEIN 1-RELATED"/>
    <property type="match status" value="1"/>
</dbReference>
<evidence type="ECO:0000256" key="6">
    <source>
        <dbReference type="SAM" id="MobiDB-lite"/>
    </source>
</evidence>
<proteinExistence type="predicted"/>
<evidence type="ECO:0000256" key="1">
    <source>
        <dbReference type="ARBA" id="ARBA00004123"/>
    </source>
</evidence>
<dbReference type="GO" id="GO:0043565">
    <property type="term" value="F:sequence-specific DNA binding"/>
    <property type="evidence" value="ECO:0007669"/>
    <property type="project" value="InterPro"/>
</dbReference>
<keyword evidence="2" id="KW-0805">Transcription regulation</keyword>
<evidence type="ECO:0000313" key="9">
    <source>
        <dbReference type="Proteomes" id="UP000825935"/>
    </source>
</evidence>
<keyword evidence="5" id="KW-0539">Nucleus</keyword>
<feature type="region of interest" description="Disordered" evidence="6">
    <location>
        <begin position="143"/>
        <end position="162"/>
    </location>
</feature>
<dbReference type="InterPro" id="IPR036576">
    <property type="entry name" value="WRKY_dom_sf"/>
</dbReference>
<dbReference type="EMBL" id="CM035419">
    <property type="protein sequence ID" value="KAH7415446.1"/>
    <property type="molecule type" value="Genomic_DNA"/>
</dbReference>
<evidence type="ECO:0000256" key="4">
    <source>
        <dbReference type="ARBA" id="ARBA00023163"/>
    </source>
</evidence>
<feature type="region of interest" description="Disordered" evidence="6">
    <location>
        <begin position="248"/>
        <end position="271"/>
    </location>
</feature>
<evidence type="ECO:0000313" key="8">
    <source>
        <dbReference type="EMBL" id="KAH7415446.1"/>
    </source>
</evidence>
<dbReference type="SMART" id="SM00774">
    <property type="entry name" value="WRKY"/>
    <property type="match status" value="1"/>
</dbReference>
<comment type="subcellular location">
    <subcellularLocation>
        <location evidence="1">Nucleus</location>
    </subcellularLocation>
</comment>
<dbReference type="AlphaFoldDB" id="A0A8T2T7I5"/>
<keyword evidence="3" id="KW-0238">DNA-binding</keyword>
<organism evidence="8 9">
    <name type="scientific">Ceratopteris richardii</name>
    <name type="common">Triangle waterfern</name>
    <dbReference type="NCBI Taxonomy" id="49495"/>
    <lineage>
        <taxon>Eukaryota</taxon>
        <taxon>Viridiplantae</taxon>
        <taxon>Streptophyta</taxon>
        <taxon>Embryophyta</taxon>
        <taxon>Tracheophyta</taxon>
        <taxon>Polypodiopsida</taxon>
        <taxon>Polypodiidae</taxon>
        <taxon>Polypodiales</taxon>
        <taxon>Pteridineae</taxon>
        <taxon>Pteridaceae</taxon>
        <taxon>Parkerioideae</taxon>
        <taxon>Ceratopteris</taxon>
    </lineage>
</organism>
<name>A0A8T2T7I5_CERRI</name>
<dbReference type="OrthoDB" id="2021103at2759"/>